<dbReference type="InterPro" id="IPR007110">
    <property type="entry name" value="Ig-like_dom"/>
</dbReference>
<dbReference type="OrthoDB" id="6151406at2759"/>
<keyword evidence="3" id="KW-1185">Reference proteome</keyword>
<dbReference type="PROSITE" id="PS50835">
    <property type="entry name" value="IG_LIKE"/>
    <property type="match status" value="1"/>
</dbReference>
<reference evidence="2" key="1">
    <citation type="submission" date="2019-04" db="EMBL/GenBank/DDBJ databases">
        <title>Genome assembly of Zosterops borbonicus 15179.</title>
        <authorList>
            <person name="Leroy T."/>
            <person name="Anselmetti Y."/>
            <person name="Tilak M.-K."/>
            <person name="Nabholz B."/>
        </authorList>
    </citation>
    <scope>NUCLEOTIDE SEQUENCE</scope>
    <source>
        <strain evidence="2">HGM_15179</strain>
        <tissue evidence="2">Muscle</tissue>
    </source>
</reference>
<feature type="non-terminal residue" evidence="2">
    <location>
        <position position="124"/>
    </location>
</feature>
<dbReference type="AlphaFoldDB" id="A0A8K1D840"/>
<dbReference type="InterPro" id="IPR036179">
    <property type="entry name" value="Ig-like_dom_sf"/>
</dbReference>
<comment type="caution">
    <text evidence="2">The sequence shown here is derived from an EMBL/GenBank/DDBJ whole genome shotgun (WGS) entry which is preliminary data.</text>
</comment>
<dbReference type="Gene3D" id="2.60.40.10">
    <property type="entry name" value="Immunoglobulins"/>
    <property type="match status" value="1"/>
</dbReference>
<dbReference type="EMBL" id="SWJQ01003274">
    <property type="protein sequence ID" value="TRZ05854.1"/>
    <property type="molecule type" value="Genomic_DNA"/>
</dbReference>
<sequence length="124" mass="13450">MGEVRSGNSHPVLIQVQGRCPAPVLSVEPPSGVVPAGHRLLLTCSAPRRRFRRRFRFFRDGAALRDVIDDVMGDVTGEEEEGAELELPTVSRRSGGNFSCRLEEEVGGAWLEAPPSRGVAVLVT</sequence>
<dbReference type="Proteomes" id="UP000796761">
    <property type="component" value="Unassembled WGS sequence"/>
</dbReference>
<proteinExistence type="predicted"/>
<organism evidence="2 3">
    <name type="scientific">Zosterops borbonicus</name>
    <dbReference type="NCBI Taxonomy" id="364589"/>
    <lineage>
        <taxon>Eukaryota</taxon>
        <taxon>Metazoa</taxon>
        <taxon>Chordata</taxon>
        <taxon>Craniata</taxon>
        <taxon>Vertebrata</taxon>
        <taxon>Euteleostomi</taxon>
        <taxon>Archelosauria</taxon>
        <taxon>Archosauria</taxon>
        <taxon>Dinosauria</taxon>
        <taxon>Saurischia</taxon>
        <taxon>Theropoda</taxon>
        <taxon>Coelurosauria</taxon>
        <taxon>Aves</taxon>
        <taxon>Neognathae</taxon>
        <taxon>Neoaves</taxon>
        <taxon>Telluraves</taxon>
        <taxon>Australaves</taxon>
        <taxon>Passeriformes</taxon>
        <taxon>Sylvioidea</taxon>
        <taxon>Zosteropidae</taxon>
        <taxon>Zosterops</taxon>
    </lineage>
</organism>
<dbReference type="SUPFAM" id="SSF48726">
    <property type="entry name" value="Immunoglobulin"/>
    <property type="match status" value="1"/>
</dbReference>
<dbReference type="InterPro" id="IPR013783">
    <property type="entry name" value="Ig-like_fold"/>
</dbReference>
<accession>A0A8K1D840</accession>
<evidence type="ECO:0000313" key="3">
    <source>
        <dbReference type="Proteomes" id="UP000796761"/>
    </source>
</evidence>
<feature type="domain" description="Ig-like" evidence="1">
    <location>
        <begin position="23"/>
        <end position="116"/>
    </location>
</feature>
<evidence type="ECO:0000259" key="1">
    <source>
        <dbReference type="PROSITE" id="PS50835"/>
    </source>
</evidence>
<protein>
    <recommendedName>
        <fullName evidence="1">Ig-like domain-containing protein</fullName>
    </recommendedName>
</protein>
<gene>
    <name evidence="2" type="ORF">HGM15179_021253</name>
</gene>
<name>A0A8K1D840_9PASS</name>
<evidence type="ECO:0000313" key="2">
    <source>
        <dbReference type="EMBL" id="TRZ05854.1"/>
    </source>
</evidence>